<comment type="caution">
    <text evidence="2">The sequence shown here is derived from an EMBL/GenBank/DDBJ whole genome shotgun (WGS) entry which is preliminary data.</text>
</comment>
<evidence type="ECO:0000313" key="2">
    <source>
        <dbReference type="EMBL" id="KAL0307190.1"/>
    </source>
</evidence>
<reference evidence="2" key="2">
    <citation type="journal article" date="2024" name="Plant">
        <title>Genomic evolution and insights into agronomic trait innovations of Sesamum species.</title>
        <authorList>
            <person name="Miao H."/>
            <person name="Wang L."/>
            <person name="Qu L."/>
            <person name="Liu H."/>
            <person name="Sun Y."/>
            <person name="Le M."/>
            <person name="Wang Q."/>
            <person name="Wei S."/>
            <person name="Zheng Y."/>
            <person name="Lin W."/>
            <person name="Duan Y."/>
            <person name="Cao H."/>
            <person name="Xiong S."/>
            <person name="Wang X."/>
            <person name="Wei L."/>
            <person name="Li C."/>
            <person name="Ma Q."/>
            <person name="Ju M."/>
            <person name="Zhao R."/>
            <person name="Li G."/>
            <person name="Mu C."/>
            <person name="Tian Q."/>
            <person name="Mei H."/>
            <person name="Zhang T."/>
            <person name="Gao T."/>
            <person name="Zhang H."/>
        </authorList>
    </citation>
    <scope>NUCLEOTIDE SEQUENCE</scope>
    <source>
        <strain evidence="2">G02</strain>
    </source>
</reference>
<dbReference type="Pfam" id="PF07727">
    <property type="entry name" value="RVT_2"/>
    <property type="match status" value="1"/>
</dbReference>
<protein>
    <submittedName>
        <fullName evidence="2">Copia protein</fullName>
    </submittedName>
</protein>
<reference evidence="2" key="1">
    <citation type="submission" date="2020-06" db="EMBL/GenBank/DDBJ databases">
        <authorList>
            <person name="Li T."/>
            <person name="Hu X."/>
            <person name="Zhang T."/>
            <person name="Song X."/>
            <person name="Zhang H."/>
            <person name="Dai N."/>
            <person name="Sheng W."/>
            <person name="Hou X."/>
            <person name="Wei L."/>
        </authorList>
    </citation>
    <scope>NUCLEOTIDE SEQUENCE</scope>
    <source>
        <strain evidence="2">G02</strain>
        <tissue evidence="2">Leaf</tissue>
    </source>
</reference>
<name>A0AAW2KJS9_SESRA</name>
<proteinExistence type="predicted"/>
<dbReference type="InterPro" id="IPR013103">
    <property type="entry name" value="RVT_2"/>
</dbReference>
<sequence length="112" mass="13470">MYFMRYNKVWTLVDASKGFKPVRCKWVYKRKLKADGEMTTFQARLVAKGYNQRFDVDFEETYSPVAMAKSNRILLAISAYYYYETWQIYVKMTFLNGFIEEEIYISKWVSCP</sequence>
<evidence type="ECO:0000259" key="1">
    <source>
        <dbReference type="Pfam" id="PF07727"/>
    </source>
</evidence>
<dbReference type="AlphaFoldDB" id="A0AAW2KJS9"/>
<feature type="domain" description="Reverse transcriptase Ty1/copia-type" evidence="1">
    <location>
        <begin position="7"/>
        <end position="107"/>
    </location>
</feature>
<organism evidence="2">
    <name type="scientific">Sesamum radiatum</name>
    <name type="common">Black benniseed</name>
    <dbReference type="NCBI Taxonomy" id="300843"/>
    <lineage>
        <taxon>Eukaryota</taxon>
        <taxon>Viridiplantae</taxon>
        <taxon>Streptophyta</taxon>
        <taxon>Embryophyta</taxon>
        <taxon>Tracheophyta</taxon>
        <taxon>Spermatophyta</taxon>
        <taxon>Magnoliopsida</taxon>
        <taxon>eudicotyledons</taxon>
        <taxon>Gunneridae</taxon>
        <taxon>Pentapetalae</taxon>
        <taxon>asterids</taxon>
        <taxon>lamiids</taxon>
        <taxon>Lamiales</taxon>
        <taxon>Pedaliaceae</taxon>
        <taxon>Sesamum</taxon>
    </lineage>
</organism>
<gene>
    <name evidence="2" type="ORF">Sradi_6136300</name>
</gene>
<accession>A0AAW2KJS9</accession>
<dbReference type="EMBL" id="JACGWJ010000028">
    <property type="protein sequence ID" value="KAL0307190.1"/>
    <property type="molecule type" value="Genomic_DNA"/>
</dbReference>